<organism evidence="2 3">
    <name type="scientific">Aspergillus fumigatiaffinis</name>
    <dbReference type="NCBI Taxonomy" id="340414"/>
    <lineage>
        <taxon>Eukaryota</taxon>
        <taxon>Fungi</taxon>
        <taxon>Dikarya</taxon>
        <taxon>Ascomycota</taxon>
        <taxon>Pezizomycotina</taxon>
        <taxon>Eurotiomycetes</taxon>
        <taxon>Eurotiomycetidae</taxon>
        <taxon>Eurotiales</taxon>
        <taxon>Aspergillaceae</taxon>
        <taxon>Aspergillus</taxon>
        <taxon>Aspergillus subgen. Fumigati</taxon>
    </lineage>
</organism>
<evidence type="ECO:0000313" key="3">
    <source>
        <dbReference type="Proteomes" id="UP000653565"/>
    </source>
</evidence>
<keyword evidence="3" id="KW-1185">Reference proteome</keyword>
<dbReference type="Proteomes" id="UP000653565">
    <property type="component" value="Unassembled WGS sequence"/>
</dbReference>
<gene>
    <name evidence="2" type="ORF">CNMCM6805_000444</name>
</gene>
<feature type="compositionally biased region" description="Polar residues" evidence="1">
    <location>
        <begin position="11"/>
        <end position="31"/>
    </location>
</feature>
<feature type="region of interest" description="Disordered" evidence="1">
    <location>
        <begin position="1"/>
        <end position="60"/>
    </location>
</feature>
<sequence length="242" mass="26834">MMDQTQKDQGHWNSENFSSHRAPSSYGSGPRTTGWAESGTQQSYENGQRPVNQAHSDPGHWAGPTAKYMALRDGLNLVVAPRRLLPVWVKEWKYTVELHQLLNMTLLLGHGTPIEGIQTVRAFPHRNLLMIAEAREWLDARASMESADQSLHTEEMEAVADAAKHDKGTIHNDADQLVILSTPWISLAFIGADYLVPPPPQNIDRKRHPHWPSALSGGPQTTAFGPWNLNDASSPDKEIAGN</sequence>
<comment type="caution">
    <text evidence="2">The sequence shown here is derived from an EMBL/GenBank/DDBJ whole genome shotgun (WGS) entry which is preliminary data.</text>
</comment>
<feature type="region of interest" description="Disordered" evidence="1">
    <location>
        <begin position="201"/>
        <end position="242"/>
    </location>
</feature>
<reference evidence="2" key="2">
    <citation type="submission" date="2020-04" db="EMBL/GenBank/DDBJ databases">
        <authorList>
            <person name="Santos R.A.C."/>
            <person name="Steenwyk J.L."/>
            <person name="Rivero-Menendez O."/>
            <person name="Mead M.E."/>
            <person name="Silva L.P."/>
            <person name="Bastos R.W."/>
            <person name="Alastruey-Izquierdo A."/>
            <person name="Goldman G.H."/>
            <person name="Rokas A."/>
        </authorList>
    </citation>
    <scope>NUCLEOTIDE SEQUENCE</scope>
    <source>
        <strain evidence="2">CNM-CM6805</strain>
    </source>
</reference>
<reference evidence="2" key="1">
    <citation type="journal article" date="2020" name="bioRxiv">
        <title>Genomic and phenotypic heterogeneity of clinical isolates of the human pathogens Aspergillus fumigatus, Aspergillus lentulus and Aspergillus fumigatiaffinis.</title>
        <authorList>
            <person name="dos Santos R.A.C."/>
            <person name="Steenwyk J.L."/>
            <person name="Rivero-Menendez O."/>
            <person name="Mead M.E."/>
            <person name="Silva L.P."/>
            <person name="Bastos R.W."/>
            <person name="Alastruey-Izquierdo A."/>
            <person name="Goldman G.H."/>
            <person name="Rokas A."/>
        </authorList>
    </citation>
    <scope>NUCLEOTIDE SEQUENCE</scope>
    <source>
        <strain evidence="2">CNM-CM6805</strain>
    </source>
</reference>
<evidence type="ECO:0000256" key="1">
    <source>
        <dbReference type="SAM" id="MobiDB-lite"/>
    </source>
</evidence>
<evidence type="ECO:0000313" key="2">
    <source>
        <dbReference type="EMBL" id="KAF4243721.1"/>
    </source>
</evidence>
<dbReference type="EMBL" id="JAAAPX010000010">
    <property type="protein sequence ID" value="KAF4243721.1"/>
    <property type="molecule type" value="Genomic_DNA"/>
</dbReference>
<feature type="compositionally biased region" description="Polar residues" evidence="1">
    <location>
        <begin position="38"/>
        <end position="55"/>
    </location>
</feature>
<name>A0A8H4HC11_9EURO</name>
<feature type="compositionally biased region" description="Basic and acidic residues" evidence="1">
    <location>
        <begin position="1"/>
        <end position="10"/>
    </location>
</feature>
<accession>A0A8H4HC11</accession>
<dbReference type="AlphaFoldDB" id="A0A8H4HC11"/>
<protein>
    <submittedName>
        <fullName evidence="2">Uncharacterized protein</fullName>
    </submittedName>
</protein>
<proteinExistence type="predicted"/>
<dbReference type="OrthoDB" id="4511048at2759"/>